<feature type="transmembrane region" description="Helical" evidence="1">
    <location>
        <begin position="306"/>
        <end position="326"/>
    </location>
</feature>
<dbReference type="Proteomes" id="UP000034591">
    <property type="component" value="Unassembled WGS sequence"/>
</dbReference>
<organism evidence="3 4">
    <name type="scientific">Candidatus Woesebacteria bacterium GW2011_GWA1_37_7</name>
    <dbReference type="NCBI Taxonomy" id="1618545"/>
    <lineage>
        <taxon>Bacteria</taxon>
        <taxon>Candidatus Woeseibacteriota</taxon>
    </lineage>
</organism>
<accession>A0A0G0H456</accession>
<keyword evidence="1" id="KW-1133">Transmembrane helix</keyword>
<evidence type="ECO:0000313" key="4">
    <source>
        <dbReference type="Proteomes" id="UP000034591"/>
    </source>
</evidence>
<dbReference type="InterPro" id="IPR035940">
    <property type="entry name" value="CAP_sf"/>
</dbReference>
<name>A0A0G0H456_9BACT</name>
<evidence type="ECO:0000313" key="3">
    <source>
        <dbReference type="EMBL" id="KKQ38043.1"/>
    </source>
</evidence>
<feature type="domain" description="SCP" evidence="2">
    <location>
        <begin position="66"/>
        <end position="175"/>
    </location>
</feature>
<comment type="caution">
    <text evidence="3">The sequence shown here is derived from an EMBL/GenBank/DDBJ whole genome shotgun (WGS) entry which is preliminary data.</text>
</comment>
<dbReference type="PANTHER" id="PTHR31157">
    <property type="entry name" value="SCP DOMAIN-CONTAINING PROTEIN"/>
    <property type="match status" value="1"/>
</dbReference>
<dbReference type="Gene3D" id="3.40.33.10">
    <property type="entry name" value="CAP"/>
    <property type="match status" value="1"/>
</dbReference>
<keyword evidence="1" id="KW-0472">Membrane</keyword>
<dbReference type="CDD" id="cd05379">
    <property type="entry name" value="CAP_bacterial"/>
    <property type="match status" value="1"/>
</dbReference>
<gene>
    <name evidence="3" type="ORF">US53_C0003G0010</name>
</gene>
<reference evidence="3 4" key="1">
    <citation type="journal article" date="2015" name="Nature">
        <title>rRNA introns, odd ribosomes, and small enigmatic genomes across a large radiation of phyla.</title>
        <authorList>
            <person name="Brown C.T."/>
            <person name="Hug L.A."/>
            <person name="Thomas B.C."/>
            <person name="Sharon I."/>
            <person name="Castelle C.J."/>
            <person name="Singh A."/>
            <person name="Wilkins M.J."/>
            <person name="Williams K.H."/>
            <person name="Banfield J.F."/>
        </authorList>
    </citation>
    <scope>NUCLEOTIDE SEQUENCE [LARGE SCALE GENOMIC DNA]</scope>
</reference>
<feature type="transmembrane region" description="Helical" evidence="1">
    <location>
        <begin position="275"/>
        <end position="294"/>
    </location>
</feature>
<evidence type="ECO:0000259" key="2">
    <source>
        <dbReference type="Pfam" id="PF00188"/>
    </source>
</evidence>
<protein>
    <recommendedName>
        <fullName evidence="2">SCP domain-containing protein</fullName>
    </recommendedName>
</protein>
<dbReference type="EMBL" id="LBTI01000003">
    <property type="protein sequence ID" value="KKQ38043.1"/>
    <property type="molecule type" value="Genomic_DNA"/>
</dbReference>
<dbReference type="PANTHER" id="PTHR31157:SF1">
    <property type="entry name" value="SCP DOMAIN-CONTAINING PROTEIN"/>
    <property type="match status" value="1"/>
</dbReference>
<dbReference type="InterPro" id="IPR014044">
    <property type="entry name" value="CAP_dom"/>
</dbReference>
<dbReference type="AlphaFoldDB" id="A0A0G0H456"/>
<proteinExistence type="predicted"/>
<dbReference type="SUPFAM" id="SSF55797">
    <property type="entry name" value="PR-1-like"/>
    <property type="match status" value="1"/>
</dbReference>
<keyword evidence="1" id="KW-0812">Transmembrane</keyword>
<evidence type="ECO:0000256" key="1">
    <source>
        <dbReference type="SAM" id="Phobius"/>
    </source>
</evidence>
<sequence length="329" mass="35102">MQSFSLAHFLYPTFSNNQKAKILHSSSLLILTVFIIAFQLIIQSAKATGIRILGYAANIPPEKIIELTNKKRTESGLSALSYNASLAFAAKAKGDDMLTKDYWAHVTPDGTEPWAFFINVGYKYRYAGENLARDFSNSESAIEAWMASPSHRDNMLSGKYQEIGVAVVEGDLGGVDTTLIVQLLGTKLEGAADIAVAQAKTQVTPTSTISGTVNSLLTPTGTVTYKPTPTVIMPLAITSPVPTTPSENLVASPVTAGDSGKMGVLISPFDTTRGVSLGIIVVLLTVMVIDGIVTHKKGIIRIGGRTFAHMVFLCMVLIIIVLAKAGEIL</sequence>
<feature type="transmembrane region" description="Helical" evidence="1">
    <location>
        <begin position="21"/>
        <end position="42"/>
    </location>
</feature>
<dbReference type="STRING" id="1618545.US53_C0003G0010"/>
<dbReference type="Pfam" id="PF00188">
    <property type="entry name" value="CAP"/>
    <property type="match status" value="1"/>
</dbReference>